<name>A0A6L9E9D6_9FLAO</name>
<evidence type="ECO:0000313" key="1">
    <source>
        <dbReference type="EMBL" id="NAS11099.1"/>
    </source>
</evidence>
<organism evidence="1 2">
    <name type="scientific">Poritiphilus flavus</name>
    <dbReference type="NCBI Taxonomy" id="2697053"/>
    <lineage>
        <taxon>Bacteria</taxon>
        <taxon>Pseudomonadati</taxon>
        <taxon>Bacteroidota</taxon>
        <taxon>Flavobacteriia</taxon>
        <taxon>Flavobacteriales</taxon>
        <taxon>Flavobacteriaceae</taxon>
        <taxon>Poritiphilus</taxon>
    </lineage>
</organism>
<gene>
    <name evidence="1" type="ORF">GTQ38_03750</name>
</gene>
<dbReference type="InterPro" id="IPR011989">
    <property type="entry name" value="ARM-like"/>
</dbReference>
<dbReference type="PANTHER" id="PTHR12697:SF5">
    <property type="entry name" value="DEOXYHYPUSINE HYDROXYLASE"/>
    <property type="match status" value="1"/>
</dbReference>
<dbReference type="SUPFAM" id="SSF48371">
    <property type="entry name" value="ARM repeat"/>
    <property type="match status" value="1"/>
</dbReference>
<dbReference type="Pfam" id="PF13646">
    <property type="entry name" value="HEAT_2"/>
    <property type="match status" value="2"/>
</dbReference>
<keyword evidence="2" id="KW-1185">Reference proteome</keyword>
<dbReference type="EMBL" id="WXYO01000002">
    <property type="protein sequence ID" value="NAS11099.1"/>
    <property type="molecule type" value="Genomic_DNA"/>
</dbReference>
<accession>A0A6L9E9D6</accession>
<protein>
    <submittedName>
        <fullName evidence="1">HEAT repeat domain-containing protein</fullName>
    </submittedName>
</protein>
<proteinExistence type="predicted"/>
<dbReference type="PANTHER" id="PTHR12697">
    <property type="entry name" value="PBS LYASE HEAT-LIKE PROTEIN"/>
    <property type="match status" value="1"/>
</dbReference>
<dbReference type="Proteomes" id="UP000475249">
    <property type="component" value="Unassembled WGS sequence"/>
</dbReference>
<dbReference type="Gene3D" id="1.25.10.10">
    <property type="entry name" value="Leucine-rich Repeat Variant"/>
    <property type="match status" value="1"/>
</dbReference>
<dbReference type="InterPro" id="IPR016024">
    <property type="entry name" value="ARM-type_fold"/>
</dbReference>
<comment type="caution">
    <text evidence="1">The sequence shown here is derived from an EMBL/GenBank/DDBJ whole genome shotgun (WGS) entry which is preliminary data.</text>
</comment>
<dbReference type="AlphaFoldDB" id="A0A6L9E9D6"/>
<evidence type="ECO:0000313" key="2">
    <source>
        <dbReference type="Proteomes" id="UP000475249"/>
    </source>
</evidence>
<dbReference type="RefSeq" id="WP_161434147.1">
    <property type="nucleotide sequence ID" value="NZ_WXYO01000002.1"/>
</dbReference>
<sequence>MGFYDLSKPRRTALVAKIKSALLSDLRNNEQGAFLNYFRDEDTYIRKAAYLNIERIYLENRELQSKILEYLRRLSHSELPKVRQTAVNAAGEIGKTDFDSVQPLFDRALFDEHHSVRNAVIGSLKKMGQKNPQAALKWAATYLKHEDKEVRREICHGIELRGRTHPQDILDMLKELQFDETSRVRNTLIHVLGQISYKKGCLETVVEALNHWENKELIADALDEIVDVHRRYKDFAARSQESAMQYISDHYKA</sequence>
<dbReference type="GO" id="GO:0016491">
    <property type="term" value="F:oxidoreductase activity"/>
    <property type="evidence" value="ECO:0007669"/>
    <property type="project" value="TreeGrafter"/>
</dbReference>
<reference evidence="1 2" key="1">
    <citation type="submission" date="2020-01" db="EMBL/GenBank/DDBJ databases">
        <title>Bacteria diversity of Porities sp.</title>
        <authorList>
            <person name="Wang G."/>
        </authorList>
    </citation>
    <scope>NUCLEOTIDE SEQUENCE [LARGE SCALE GENOMIC DNA]</scope>
    <source>
        <strain evidence="1 2">R33</strain>
    </source>
</reference>